<dbReference type="EMBL" id="WEGJ01000027">
    <property type="protein sequence ID" value="MQY15029.1"/>
    <property type="molecule type" value="Genomic_DNA"/>
</dbReference>
<gene>
    <name evidence="2" type="ORF">SRB5_52060</name>
</gene>
<dbReference type="Proteomes" id="UP000466345">
    <property type="component" value="Unassembled WGS sequence"/>
</dbReference>
<evidence type="ECO:0000313" key="3">
    <source>
        <dbReference type="Proteomes" id="UP000466345"/>
    </source>
</evidence>
<feature type="region of interest" description="Disordered" evidence="1">
    <location>
        <begin position="24"/>
        <end position="46"/>
    </location>
</feature>
<sequence>MTDVWYVAYGSNMHRERLTCYLTGGTPEGAARPHPGARDPRPPRRAVPVEPAGEMYFAQESDLWGGGRAFYDPAARGVVWGRAYLMGAGQFADIAAQEMGRAPGRDLDLGGVLATGRDALGPGRYETLVHPGDLEGAPLLTFTAPWGLADADLNAPSEAYLRHLGRGLLEAGGRDTPAVAAYLAGRPGAAGRWSAEEVERLLR</sequence>
<evidence type="ECO:0000313" key="2">
    <source>
        <dbReference type="EMBL" id="MQY15029.1"/>
    </source>
</evidence>
<evidence type="ECO:0008006" key="4">
    <source>
        <dbReference type="Google" id="ProtNLM"/>
    </source>
</evidence>
<name>A0A7K0CNK1_9ACTN</name>
<dbReference type="Gene3D" id="3.10.490.10">
    <property type="entry name" value="Gamma-glutamyl cyclotransferase-like"/>
    <property type="match status" value="1"/>
</dbReference>
<reference evidence="2 3" key="1">
    <citation type="submission" date="2019-10" db="EMBL/GenBank/DDBJ databases">
        <title>Streptomyces smaragdinus sp. nov. and Streptomyces fabii sp. nov., isolated from the gut of fungus growing-termite Macrotermes natalensis.</title>
        <authorList>
            <person name="Schwitalla J."/>
            <person name="Benndorf R."/>
            <person name="Martin K."/>
            <person name="De Beer W."/>
            <person name="Kaster A.-K."/>
            <person name="Vollmers J."/>
            <person name="Poulsen M."/>
            <person name="Beemelmanns C."/>
        </authorList>
    </citation>
    <scope>NUCLEOTIDE SEQUENCE [LARGE SCALE GENOMIC DNA]</scope>
    <source>
        <strain evidence="2 3">RB5</strain>
    </source>
</reference>
<comment type="caution">
    <text evidence="2">The sequence shown here is derived from an EMBL/GenBank/DDBJ whole genome shotgun (WGS) entry which is preliminary data.</text>
</comment>
<proteinExistence type="predicted"/>
<organism evidence="2 3">
    <name type="scientific">Streptomyces smaragdinus</name>
    <dbReference type="NCBI Taxonomy" id="2585196"/>
    <lineage>
        <taxon>Bacteria</taxon>
        <taxon>Bacillati</taxon>
        <taxon>Actinomycetota</taxon>
        <taxon>Actinomycetes</taxon>
        <taxon>Kitasatosporales</taxon>
        <taxon>Streptomycetaceae</taxon>
        <taxon>Streptomyces</taxon>
    </lineage>
</organism>
<keyword evidence="3" id="KW-1185">Reference proteome</keyword>
<accession>A0A7K0CNK1</accession>
<protein>
    <recommendedName>
        <fullName evidence="4">Histone deacetylase</fullName>
    </recommendedName>
</protein>
<dbReference type="RefSeq" id="WP_323378476.1">
    <property type="nucleotide sequence ID" value="NZ_WEGJ01000027.1"/>
</dbReference>
<dbReference type="AlphaFoldDB" id="A0A7K0CNK1"/>
<evidence type="ECO:0000256" key="1">
    <source>
        <dbReference type="SAM" id="MobiDB-lite"/>
    </source>
</evidence>